<comment type="similarity">
    <text evidence="6">Belongs to the acetyltransferase family. OlsB subfamily.</text>
</comment>
<dbReference type="SUPFAM" id="SSF69593">
    <property type="entry name" value="Glycerol-3-phosphate (1)-acyltransferase"/>
    <property type="match status" value="1"/>
</dbReference>
<dbReference type="InterPro" id="IPR002123">
    <property type="entry name" value="Plipid/glycerol_acylTrfase"/>
</dbReference>
<feature type="domain" description="Phospholipid/glycerol acyltransferase" evidence="11">
    <location>
        <begin position="82"/>
        <end position="199"/>
    </location>
</feature>
<comment type="function">
    <text evidence="9">Catalyzes the first step in the biosynthesis of ornithine lipids, which are phosphorus-free membrane lipids. Catalyzes the 3-hydroxyacyl-acyl carrier protein-dependent acylation of ornithine to form lyso-ornithine lipid (LOL).</text>
</comment>
<organism evidence="12 13">
    <name type="scientific">Colwellia echini</name>
    <dbReference type="NCBI Taxonomy" id="1982103"/>
    <lineage>
        <taxon>Bacteria</taxon>
        <taxon>Pseudomonadati</taxon>
        <taxon>Pseudomonadota</taxon>
        <taxon>Gammaproteobacteria</taxon>
        <taxon>Alteromonadales</taxon>
        <taxon>Colwelliaceae</taxon>
        <taxon>Colwellia</taxon>
    </lineage>
</organism>
<dbReference type="RefSeq" id="WP_101344201.1">
    <property type="nucleotide sequence ID" value="NZ_PJAI02000036.1"/>
</dbReference>
<evidence type="ECO:0000256" key="3">
    <source>
        <dbReference type="ARBA" id="ARBA00022679"/>
    </source>
</evidence>
<gene>
    <name evidence="12" type="ORF">CWS31_016745</name>
</gene>
<comment type="caution">
    <text evidence="12">The sequence shown here is derived from an EMBL/GenBank/DDBJ whole genome shotgun (WGS) entry which is preliminary data.</text>
</comment>
<comment type="catalytic activity">
    <reaction evidence="10">
        <text>a (3R)-hydroxyacyl-[ACP] + L-ornithine = a lyso-ornithine lipid + holo-[ACP] + H(+)</text>
        <dbReference type="Rhea" id="RHEA:20633"/>
        <dbReference type="Rhea" id="RHEA-COMP:9685"/>
        <dbReference type="Rhea" id="RHEA-COMP:9945"/>
        <dbReference type="ChEBI" id="CHEBI:15378"/>
        <dbReference type="ChEBI" id="CHEBI:46911"/>
        <dbReference type="ChEBI" id="CHEBI:64479"/>
        <dbReference type="ChEBI" id="CHEBI:78827"/>
        <dbReference type="ChEBI" id="CHEBI:138482"/>
        <dbReference type="EC" id="2.3.2.30"/>
    </reaction>
    <physiologicalReaction direction="left-to-right" evidence="10">
        <dbReference type="Rhea" id="RHEA:20634"/>
    </physiologicalReaction>
</comment>
<dbReference type="EMBL" id="PJAI02000036">
    <property type="protein sequence ID" value="TYK64236.1"/>
    <property type="molecule type" value="Genomic_DNA"/>
</dbReference>
<evidence type="ECO:0000256" key="9">
    <source>
        <dbReference type="ARBA" id="ARBA00045724"/>
    </source>
</evidence>
<dbReference type="Pfam" id="PF19576">
    <property type="entry name" value="Acyltransf_2"/>
    <property type="match status" value="1"/>
</dbReference>
<dbReference type="EC" id="2.3.2.30" evidence="7"/>
<dbReference type="PANTHER" id="PTHR37323:SF1">
    <property type="entry name" value="L-ORNITHINE N(ALPHA)-ACYLTRANSFERASE"/>
    <property type="match status" value="1"/>
</dbReference>
<evidence type="ECO:0000256" key="5">
    <source>
        <dbReference type="ARBA" id="ARBA00023315"/>
    </source>
</evidence>
<keyword evidence="4" id="KW-0443">Lipid metabolism</keyword>
<dbReference type="InterPro" id="IPR052351">
    <property type="entry name" value="Ornithine_N-alpha-AT"/>
</dbReference>
<evidence type="ECO:0000313" key="12">
    <source>
        <dbReference type="EMBL" id="TYK64236.1"/>
    </source>
</evidence>
<keyword evidence="13" id="KW-1185">Reference proteome</keyword>
<evidence type="ECO:0000259" key="11">
    <source>
        <dbReference type="SMART" id="SM00563"/>
    </source>
</evidence>
<dbReference type="InterPro" id="IPR016181">
    <property type="entry name" value="Acyl_CoA_acyltransferase"/>
</dbReference>
<evidence type="ECO:0000256" key="2">
    <source>
        <dbReference type="ARBA" id="ARBA00022516"/>
    </source>
</evidence>
<evidence type="ECO:0000256" key="4">
    <source>
        <dbReference type="ARBA" id="ARBA00023098"/>
    </source>
</evidence>
<dbReference type="PANTHER" id="PTHR37323">
    <property type="entry name" value="GCN5-RELATED N-ACETYLTRANSFERASE"/>
    <property type="match status" value="1"/>
</dbReference>
<protein>
    <recommendedName>
        <fullName evidence="8">L-ornithine N(alpha)-acyltransferase</fullName>
        <ecNumber evidence="7">2.3.2.30</ecNumber>
    </recommendedName>
</protein>
<evidence type="ECO:0000256" key="8">
    <source>
        <dbReference type="ARBA" id="ARBA00039866"/>
    </source>
</evidence>
<accession>A0ABY3MSR1</accession>
<sequence>MMINIDSILNKQLPNLQQSPRLDKTVRTVCKKLLHEDEINSFLTDHAHMGASNFLDHVMQRLGLSFLVNNWELENIPTSGRVIIVANHPLGSLDGIALLKMVSQVRSDIKIVANEILSNIKPLESYFLPVDNMQGRAKKEQYQAIEHSLIGEEAVIFFPAGEVSRFRLDGIKDNHWRTGFLRLAKKTQSPVLPVYVGGKNSRFFYGLSLLSKPVSILLLVKEMFRKTKITVPITIGEIIPFKQIDKLPNNLPVSAQLFRKHVYALKNIDNGKGKKSQNLVFETEKPIAAPQQRQHLLTELAKCERLTITEDGKEAYLLIDAKDTCLLNEIGRLRELSFRTVGEGTGNRIDTDECDNYYHHLILWDPKNLEIVGAYRVLPTKDIAIEKLYSNTLFDYQENFTEIKQNGLELGRSFIQPKYRGKRSLGYLWCAIGAYLKNRPELRYLFGPVSISAEYKKELHQWLVFYYCKYYGNNANSDQPAIAKAKLPLLFTEAVYFDLTEAFEGLDHKDGFKLLKNHIKTFNMSVPTLLKQYTDLCDPGNVSYCAFNIDPLFNNCIDGLVVVDSYNVLPKKKDKYFPGRVFCKE</sequence>
<keyword evidence="2" id="KW-0444">Lipid biosynthesis</keyword>
<evidence type="ECO:0000256" key="7">
    <source>
        <dbReference type="ARBA" id="ARBA00039058"/>
    </source>
</evidence>
<dbReference type="CDD" id="cd07986">
    <property type="entry name" value="LPLAT_ACT14924-like"/>
    <property type="match status" value="1"/>
</dbReference>
<keyword evidence="5 12" id="KW-0012">Acyltransferase</keyword>
<proteinExistence type="inferred from homology"/>
<keyword evidence="3" id="KW-0808">Transferase</keyword>
<reference evidence="12 13" key="1">
    <citation type="submission" date="2019-08" db="EMBL/GenBank/DDBJ databases">
        <title>Microbe sample from Colwellia echini.</title>
        <authorList>
            <person name="Christiansen L."/>
            <person name="Pathiraja D."/>
            <person name="Schultz-Johansen M."/>
            <person name="Choi I.-G."/>
            <person name="Stougaard P."/>
        </authorList>
    </citation>
    <scope>NUCLEOTIDE SEQUENCE [LARGE SCALE GENOMIC DNA]</scope>
    <source>
        <strain evidence="12 13">A3</strain>
    </source>
</reference>
<evidence type="ECO:0000313" key="13">
    <source>
        <dbReference type="Proteomes" id="UP000815846"/>
    </source>
</evidence>
<comment type="pathway">
    <text evidence="1">Lipid metabolism.</text>
</comment>
<dbReference type="GO" id="GO:0016746">
    <property type="term" value="F:acyltransferase activity"/>
    <property type="evidence" value="ECO:0007669"/>
    <property type="project" value="UniProtKB-KW"/>
</dbReference>
<dbReference type="SMART" id="SM00563">
    <property type="entry name" value="PlsC"/>
    <property type="match status" value="1"/>
</dbReference>
<evidence type="ECO:0000256" key="1">
    <source>
        <dbReference type="ARBA" id="ARBA00005189"/>
    </source>
</evidence>
<evidence type="ECO:0000256" key="6">
    <source>
        <dbReference type="ARBA" id="ARBA00038095"/>
    </source>
</evidence>
<dbReference type="InterPro" id="IPR045746">
    <property type="entry name" value="ACT14924-like_Acyltransf_dom"/>
</dbReference>
<dbReference type="SUPFAM" id="SSF55729">
    <property type="entry name" value="Acyl-CoA N-acyltransferases (Nat)"/>
    <property type="match status" value="1"/>
</dbReference>
<dbReference type="Gene3D" id="3.40.630.30">
    <property type="match status" value="1"/>
</dbReference>
<evidence type="ECO:0000256" key="10">
    <source>
        <dbReference type="ARBA" id="ARBA00047785"/>
    </source>
</evidence>
<dbReference type="Proteomes" id="UP000815846">
    <property type="component" value="Unassembled WGS sequence"/>
</dbReference>
<name>A0ABY3MSR1_9GAMM</name>
<dbReference type="Pfam" id="PF13444">
    <property type="entry name" value="Acetyltransf_5"/>
    <property type="match status" value="1"/>
</dbReference>